<feature type="region of interest" description="Disordered" evidence="1">
    <location>
        <begin position="383"/>
        <end position="415"/>
    </location>
</feature>
<feature type="compositionally biased region" description="Polar residues" evidence="1">
    <location>
        <begin position="113"/>
        <end position="139"/>
    </location>
</feature>
<proteinExistence type="predicted"/>
<evidence type="ECO:0000313" key="3">
    <source>
        <dbReference type="Proteomes" id="UP000281245"/>
    </source>
</evidence>
<name>A0A3M6WNK8_HORWE</name>
<feature type="region of interest" description="Disordered" evidence="1">
    <location>
        <begin position="221"/>
        <end position="262"/>
    </location>
</feature>
<gene>
    <name evidence="2" type="ORF">D0869_07783</name>
</gene>
<protein>
    <recommendedName>
        <fullName evidence="4">Ca2+-modulated nonselective cation channel polycystin</fullName>
    </recommendedName>
</protein>
<feature type="compositionally biased region" description="Basic residues" evidence="1">
    <location>
        <begin position="55"/>
        <end position="65"/>
    </location>
</feature>
<dbReference type="Proteomes" id="UP000281245">
    <property type="component" value="Unassembled WGS sequence"/>
</dbReference>
<organism evidence="2 3">
    <name type="scientific">Hortaea werneckii</name>
    <name type="common">Black yeast</name>
    <name type="synonym">Cladosporium werneckii</name>
    <dbReference type="NCBI Taxonomy" id="91943"/>
    <lineage>
        <taxon>Eukaryota</taxon>
        <taxon>Fungi</taxon>
        <taxon>Dikarya</taxon>
        <taxon>Ascomycota</taxon>
        <taxon>Pezizomycotina</taxon>
        <taxon>Dothideomycetes</taxon>
        <taxon>Dothideomycetidae</taxon>
        <taxon>Mycosphaerellales</taxon>
        <taxon>Teratosphaeriaceae</taxon>
        <taxon>Hortaea</taxon>
    </lineage>
</organism>
<feature type="region of interest" description="Disordered" evidence="1">
    <location>
        <begin position="34"/>
        <end position="163"/>
    </location>
</feature>
<sequence length="527" mass="55141">MIRVKALDRLRKRDRCRTAVMAAAEVVSRPQGMYHLHPAHGHEHDANYHSAERPPKRKPFTHWMRKITSFKGGDQHEGKNKSSKHKKSGNSVGQAKNNPYPASGSLPKRDLSPASSANGQLSFATPKSNVQDDSASYTSIAPRKSEERDEPGHSNRSGAPTLATQPETIHSEAGHSKALTATTGAGALSSIDGAGGANSTFSSPNQSQQSLTTTLTTIQSATPGNALGQSPSSQPASQPQNGTGGPVMFSHQYPTSSAPLATPASAIPRHVADTMPNHYNAATANNVLTDNASILTLASSSKRRRRSMDTDASVRAIPPSSVWGGSRESLPPSVLSGNAPEPTGGGGAGGLYAHSHSRPSIGGLASAERASVYSSQGVTAPALASERNSSYSHKPKDVGGDAKSLRSLTGGGIDARSQYDAKSLNDARSMDLSSLKNYEGSIRSGALGHGRNDSISGSIGSPLAASPGPRQTSLSGAPPLSRRSSDWQDAREEREEGIHEEGDEEESASLSGHQHHQRPEDPPKADG</sequence>
<feature type="compositionally biased region" description="Low complexity" evidence="1">
    <location>
        <begin position="229"/>
        <end position="240"/>
    </location>
</feature>
<evidence type="ECO:0008006" key="4">
    <source>
        <dbReference type="Google" id="ProtNLM"/>
    </source>
</evidence>
<feature type="compositionally biased region" description="Basic and acidic residues" evidence="1">
    <location>
        <begin position="394"/>
        <end position="404"/>
    </location>
</feature>
<feature type="compositionally biased region" description="Basic and acidic residues" evidence="1">
    <location>
        <begin position="483"/>
        <end position="500"/>
    </location>
</feature>
<reference evidence="2 3" key="1">
    <citation type="journal article" date="2018" name="BMC Genomics">
        <title>Genomic evidence for intraspecific hybridization in a clonal and extremely halotolerant yeast.</title>
        <authorList>
            <person name="Gostincar C."/>
            <person name="Stajich J.E."/>
            <person name="Zupancic J."/>
            <person name="Zalar P."/>
            <person name="Gunde-Cimerman N."/>
        </authorList>
    </citation>
    <scope>NUCLEOTIDE SEQUENCE [LARGE SCALE GENOMIC DNA]</scope>
    <source>
        <strain evidence="2 3">EXF-6656</strain>
    </source>
</reference>
<dbReference type="EMBL" id="QWIJ01000639">
    <property type="protein sequence ID" value="RMX80137.1"/>
    <property type="molecule type" value="Genomic_DNA"/>
</dbReference>
<feature type="compositionally biased region" description="Basic and acidic residues" evidence="1">
    <location>
        <begin position="143"/>
        <end position="153"/>
    </location>
</feature>
<feature type="region of interest" description="Disordered" evidence="1">
    <location>
        <begin position="301"/>
        <end position="355"/>
    </location>
</feature>
<evidence type="ECO:0000256" key="1">
    <source>
        <dbReference type="SAM" id="MobiDB-lite"/>
    </source>
</evidence>
<dbReference type="VEuPathDB" id="FungiDB:BTJ68_05159"/>
<feature type="compositionally biased region" description="Basic and acidic residues" evidence="1">
    <location>
        <begin position="517"/>
        <end position="527"/>
    </location>
</feature>
<accession>A0A3M6WNK8</accession>
<feature type="region of interest" description="Disordered" evidence="1">
    <location>
        <begin position="441"/>
        <end position="527"/>
    </location>
</feature>
<dbReference type="OrthoDB" id="5377012at2759"/>
<comment type="caution">
    <text evidence="2">The sequence shown here is derived from an EMBL/GenBank/DDBJ whole genome shotgun (WGS) entry which is preliminary data.</text>
</comment>
<dbReference type="AlphaFoldDB" id="A0A3M6WNK8"/>
<evidence type="ECO:0000313" key="2">
    <source>
        <dbReference type="EMBL" id="RMX80137.1"/>
    </source>
</evidence>
<feature type="compositionally biased region" description="Polar residues" evidence="1">
    <location>
        <begin position="154"/>
        <end position="163"/>
    </location>
</feature>
<feature type="compositionally biased region" description="Basic and acidic residues" evidence="1">
    <location>
        <begin position="40"/>
        <end position="54"/>
    </location>
</feature>